<dbReference type="InterPro" id="IPR008896">
    <property type="entry name" value="TIC214"/>
</dbReference>
<comment type="subcellular location">
    <subcellularLocation>
        <location evidence="1">Membrane</location>
        <topology evidence="1">Multi-pass membrane protein</topology>
    </subcellularLocation>
</comment>
<protein>
    <recommendedName>
        <fullName evidence="4">Translocon at the inner envelope membrane of chloroplasts 214</fullName>
    </recommendedName>
</protein>
<accession>A0ABQ7XE21</accession>
<evidence type="ECO:0008006" key="4">
    <source>
        <dbReference type="Google" id="ProtNLM"/>
    </source>
</evidence>
<evidence type="ECO:0000313" key="2">
    <source>
        <dbReference type="EMBL" id="KAH0854182.1"/>
    </source>
</evidence>
<keyword evidence="3" id="KW-1185">Reference proteome</keyword>
<proteinExistence type="predicted"/>
<sequence>MIQKKIPSFTTEKKTSDQVYTCWSLVNEEKKENLKNEFLNRIEALDKKGSIENILEKTTRFCHNETQKEYLPKIYDPFLHGISRGRIKNYLRSWINKIHAILLKINSQKFEQTIEKFKRKSLSIEKKLYFFSEPQEEKIQSEEEIKIFKILFDVVIIYNNDQTLIKNFIDFHEINKQVPQWSYKLTSELEELEAETEENIPTEPGIRSRKAKRVVVFTDLKEPHNEIYTNLKDNQNSDQTDEMALIRYSQQSDFRREIIKGSMRSQRRKTVIWEFLQAKAHSPLFFDRIDKFFFFSFDIWGLKKKFLEISCGKKKFFLIKTKKNNQKKKNKDV</sequence>
<evidence type="ECO:0000256" key="1">
    <source>
        <dbReference type="ARBA" id="ARBA00004141"/>
    </source>
</evidence>
<comment type="caution">
    <text evidence="2">The sequence shown here is derived from an EMBL/GenBank/DDBJ whole genome shotgun (WGS) entry which is preliminary data.</text>
</comment>
<name>A0ABQ7XE21_BRANA</name>
<organism evidence="2 3">
    <name type="scientific">Brassica napus</name>
    <name type="common">Rape</name>
    <dbReference type="NCBI Taxonomy" id="3708"/>
    <lineage>
        <taxon>Eukaryota</taxon>
        <taxon>Viridiplantae</taxon>
        <taxon>Streptophyta</taxon>
        <taxon>Embryophyta</taxon>
        <taxon>Tracheophyta</taxon>
        <taxon>Spermatophyta</taxon>
        <taxon>Magnoliopsida</taxon>
        <taxon>eudicotyledons</taxon>
        <taxon>Gunneridae</taxon>
        <taxon>Pentapetalae</taxon>
        <taxon>rosids</taxon>
        <taxon>malvids</taxon>
        <taxon>Brassicales</taxon>
        <taxon>Brassicaceae</taxon>
        <taxon>Brassiceae</taxon>
        <taxon>Brassica</taxon>
    </lineage>
</organism>
<evidence type="ECO:0000313" key="3">
    <source>
        <dbReference type="Proteomes" id="UP000824890"/>
    </source>
</evidence>
<dbReference type="Pfam" id="PF05758">
    <property type="entry name" value="Ycf1"/>
    <property type="match status" value="1"/>
</dbReference>
<dbReference type="Proteomes" id="UP000824890">
    <property type="component" value="Unassembled WGS sequence"/>
</dbReference>
<reference evidence="2 3" key="1">
    <citation type="submission" date="2021-05" db="EMBL/GenBank/DDBJ databases">
        <title>Genome Assembly of Synthetic Allotetraploid Brassica napus Reveals Homoeologous Exchanges between Subgenomes.</title>
        <authorList>
            <person name="Davis J.T."/>
        </authorList>
    </citation>
    <scope>NUCLEOTIDE SEQUENCE [LARGE SCALE GENOMIC DNA]</scope>
    <source>
        <strain evidence="3">cv. Da-Ae</strain>
        <tissue evidence="2">Seedling</tissue>
    </source>
</reference>
<dbReference type="EMBL" id="JAGKQM010000537">
    <property type="protein sequence ID" value="KAH0854182.1"/>
    <property type="molecule type" value="Genomic_DNA"/>
</dbReference>
<gene>
    <name evidence="2" type="ORF">HID58_090143</name>
</gene>